<evidence type="ECO:0000313" key="3">
    <source>
        <dbReference type="Proteomes" id="UP000625033"/>
    </source>
</evidence>
<feature type="transmembrane region" description="Helical" evidence="1">
    <location>
        <begin position="120"/>
        <end position="139"/>
    </location>
</feature>
<proteinExistence type="predicted"/>
<dbReference type="AlphaFoldDB" id="A0A931D8N0"/>
<keyword evidence="1" id="KW-0812">Transmembrane</keyword>
<feature type="transmembrane region" description="Helical" evidence="1">
    <location>
        <begin position="146"/>
        <end position="178"/>
    </location>
</feature>
<comment type="caution">
    <text evidence="2">The sequence shown here is derived from an EMBL/GenBank/DDBJ whole genome shotgun (WGS) entry which is preliminary data.</text>
</comment>
<feature type="transmembrane region" description="Helical" evidence="1">
    <location>
        <begin position="21"/>
        <end position="41"/>
    </location>
</feature>
<dbReference type="EMBL" id="JADOTZ010000001">
    <property type="protein sequence ID" value="MBG6084414.1"/>
    <property type="molecule type" value="Genomic_DNA"/>
</dbReference>
<dbReference type="Proteomes" id="UP000625033">
    <property type="component" value="Unassembled WGS sequence"/>
</dbReference>
<accession>A0A931D8N0</accession>
<evidence type="ECO:0000313" key="2">
    <source>
        <dbReference type="EMBL" id="MBG6084414.1"/>
    </source>
</evidence>
<evidence type="ECO:0000256" key="1">
    <source>
        <dbReference type="SAM" id="Phobius"/>
    </source>
</evidence>
<evidence type="ECO:0008006" key="4">
    <source>
        <dbReference type="Google" id="ProtNLM"/>
    </source>
</evidence>
<reference evidence="2" key="1">
    <citation type="submission" date="2020-11" db="EMBL/GenBank/DDBJ databases">
        <title>Sequencing the genomes of 1000 actinobacteria strains.</title>
        <authorList>
            <person name="Klenk H.-P."/>
        </authorList>
    </citation>
    <scope>NUCLEOTIDE SEQUENCE</scope>
    <source>
        <strain evidence="2">DSM 26152</strain>
    </source>
</reference>
<name>A0A931D8N0_9MICC</name>
<sequence length="244" mass="25781">MTQISRWWDAILDGFTRAEPLTLEPLVVLLVLAAAVAVSIPRLTWRFFGLYVTYVHELGHAVAALTTGRLVRGIRLRLDHSGEMISAGRGRASQIWAGFWGYPAPAIAGAAMVWAAAAGWASAALSIGALVLLVSLVFIRNLTGAVVAVACAAAAQALVVWGAAWIVSLAVLVLGIGLCVGSVRDWFKVVSVHVRGRYRATSDAYLLRAASGVPSVVWLAGFALVIWGGAFWAGHSLLRIAGLT</sequence>
<protein>
    <recommendedName>
        <fullName evidence="4">M50 family peptidase</fullName>
    </recommendedName>
</protein>
<gene>
    <name evidence="2" type="ORF">IW252_001181</name>
</gene>
<organism evidence="2 3">
    <name type="scientific">Zhihengliuella flava</name>
    <dbReference type="NCBI Taxonomy" id="1285193"/>
    <lineage>
        <taxon>Bacteria</taxon>
        <taxon>Bacillati</taxon>
        <taxon>Actinomycetota</taxon>
        <taxon>Actinomycetes</taxon>
        <taxon>Micrococcales</taxon>
        <taxon>Micrococcaceae</taxon>
        <taxon>Zhihengliuella</taxon>
    </lineage>
</organism>
<dbReference type="Pfam" id="PF13398">
    <property type="entry name" value="Peptidase_M50B"/>
    <property type="match status" value="1"/>
</dbReference>
<keyword evidence="1" id="KW-0472">Membrane</keyword>
<dbReference type="RefSeq" id="WP_196835726.1">
    <property type="nucleotide sequence ID" value="NZ_JADOTZ010000001.1"/>
</dbReference>
<keyword evidence="3" id="KW-1185">Reference proteome</keyword>
<keyword evidence="1" id="KW-1133">Transmembrane helix</keyword>
<feature type="transmembrane region" description="Helical" evidence="1">
    <location>
        <begin position="92"/>
        <end position="114"/>
    </location>
</feature>
<dbReference type="InterPro" id="IPR049500">
    <property type="entry name" value="Peptidase_M50B-like"/>
</dbReference>